<evidence type="ECO:0000313" key="13">
    <source>
        <dbReference type="Proteomes" id="UP000547209"/>
    </source>
</evidence>
<dbReference type="InterPro" id="IPR003439">
    <property type="entry name" value="ABC_transporter-like_ATP-bd"/>
</dbReference>
<dbReference type="AlphaFoldDB" id="A0A7X0RTG4"/>
<dbReference type="RefSeq" id="WP_185671246.1">
    <property type="nucleotide sequence ID" value="NZ_JACJVP010000038.1"/>
</dbReference>
<dbReference type="EMBL" id="JACJVP010000038">
    <property type="protein sequence ID" value="MBB6673379.1"/>
    <property type="molecule type" value="Genomic_DNA"/>
</dbReference>
<dbReference type="CDD" id="cd07346">
    <property type="entry name" value="ABC_6TM_exporters"/>
    <property type="match status" value="1"/>
</dbReference>
<reference evidence="12 13" key="1">
    <citation type="submission" date="2020-08" db="EMBL/GenBank/DDBJ databases">
        <title>Cohnella phylogeny.</title>
        <authorList>
            <person name="Dunlap C."/>
        </authorList>
    </citation>
    <scope>NUCLEOTIDE SEQUENCE [LARGE SCALE GENOMIC DNA]</scope>
    <source>
        <strain evidence="12 13">DSM 28246</strain>
    </source>
</reference>
<proteinExistence type="predicted"/>
<evidence type="ECO:0000259" key="11">
    <source>
        <dbReference type="PROSITE" id="PS50929"/>
    </source>
</evidence>
<dbReference type="PROSITE" id="PS50893">
    <property type="entry name" value="ABC_TRANSPORTER_2"/>
    <property type="match status" value="1"/>
</dbReference>
<keyword evidence="8 9" id="KW-0472">Membrane</keyword>
<evidence type="ECO:0000256" key="1">
    <source>
        <dbReference type="ARBA" id="ARBA00004651"/>
    </source>
</evidence>
<comment type="caution">
    <text evidence="12">The sequence shown here is derived from an EMBL/GenBank/DDBJ whole genome shotgun (WGS) entry which is preliminary data.</text>
</comment>
<dbReference type="Pfam" id="PF00005">
    <property type="entry name" value="ABC_tran"/>
    <property type="match status" value="1"/>
</dbReference>
<dbReference type="GO" id="GO:0005524">
    <property type="term" value="F:ATP binding"/>
    <property type="evidence" value="ECO:0007669"/>
    <property type="project" value="UniProtKB-KW"/>
</dbReference>
<dbReference type="InterPro" id="IPR027417">
    <property type="entry name" value="P-loop_NTPase"/>
</dbReference>
<dbReference type="GO" id="GO:0015421">
    <property type="term" value="F:ABC-type oligopeptide transporter activity"/>
    <property type="evidence" value="ECO:0007669"/>
    <property type="project" value="TreeGrafter"/>
</dbReference>
<organism evidence="12 13">
    <name type="scientific">Cohnella nanjingensis</name>
    <dbReference type="NCBI Taxonomy" id="1387779"/>
    <lineage>
        <taxon>Bacteria</taxon>
        <taxon>Bacillati</taxon>
        <taxon>Bacillota</taxon>
        <taxon>Bacilli</taxon>
        <taxon>Bacillales</taxon>
        <taxon>Paenibacillaceae</taxon>
        <taxon>Cohnella</taxon>
    </lineage>
</organism>
<keyword evidence="2" id="KW-0813">Transport</keyword>
<evidence type="ECO:0000256" key="3">
    <source>
        <dbReference type="ARBA" id="ARBA00022475"/>
    </source>
</evidence>
<keyword evidence="6 12" id="KW-0067">ATP-binding</keyword>
<accession>A0A7X0RTG4</accession>
<feature type="transmembrane region" description="Helical" evidence="9">
    <location>
        <begin position="263"/>
        <end position="293"/>
    </location>
</feature>
<dbReference type="FunFam" id="3.40.50.300:FF:000221">
    <property type="entry name" value="Multidrug ABC transporter ATP-binding protein"/>
    <property type="match status" value="1"/>
</dbReference>
<dbReference type="Proteomes" id="UP000547209">
    <property type="component" value="Unassembled WGS sequence"/>
</dbReference>
<dbReference type="InterPro" id="IPR011527">
    <property type="entry name" value="ABC1_TM_dom"/>
</dbReference>
<comment type="subcellular location">
    <subcellularLocation>
        <location evidence="1">Cell membrane</location>
        <topology evidence="1">Multi-pass membrane protein</topology>
    </subcellularLocation>
</comment>
<dbReference type="InterPro" id="IPR003593">
    <property type="entry name" value="AAA+_ATPase"/>
</dbReference>
<dbReference type="PROSITE" id="PS50929">
    <property type="entry name" value="ABC_TM1F"/>
    <property type="match status" value="1"/>
</dbReference>
<dbReference type="SMART" id="SM00382">
    <property type="entry name" value="AAA"/>
    <property type="match status" value="1"/>
</dbReference>
<evidence type="ECO:0000256" key="9">
    <source>
        <dbReference type="SAM" id="Phobius"/>
    </source>
</evidence>
<evidence type="ECO:0000259" key="10">
    <source>
        <dbReference type="PROSITE" id="PS50893"/>
    </source>
</evidence>
<name>A0A7X0RTG4_9BACL</name>
<dbReference type="GO" id="GO:0016887">
    <property type="term" value="F:ATP hydrolysis activity"/>
    <property type="evidence" value="ECO:0007669"/>
    <property type="project" value="InterPro"/>
</dbReference>
<evidence type="ECO:0000313" key="12">
    <source>
        <dbReference type="EMBL" id="MBB6673379.1"/>
    </source>
</evidence>
<evidence type="ECO:0000256" key="4">
    <source>
        <dbReference type="ARBA" id="ARBA00022692"/>
    </source>
</evidence>
<dbReference type="Gene3D" id="1.20.1560.10">
    <property type="entry name" value="ABC transporter type 1, transmembrane domain"/>
    <property type="match status" value="1"/>
</dbReference>
<feature type="domain" description="ABC transmembrane type-1" evidence="11">
    <location>
        <begin position="33"/>
        <end position="312"/>
    </location>
</feature>
<dbReference type="SUPFAM" id="SSF52540">
    <property type="entry name" value="P-loop containing nucleoside triphosphate hydrolases"/>
    <property type="match status" value="1"/>
</dbReference>
<keyword evidence="5" id="KW-0547">Nucleotide-binding</keyword>
<dbReference type="PROSITE" id="PS00211">
    <property type="entry name" value="ABC_TRANSPORTER_1"/>
    <property type="match status" value="1"/>
</dbReference>
<feature type="transmembrane region" description="Helical" evidence="9">
    <location>
        <begin position="29"/>
        <end position="49"/>
    </location>
</feature>
<dbReference type="SUPFAM" id="SSF90123">
    <property type="entry name" value="ABC transporter transmembrane region"/>
    <property type="match status" value="1"/>
</dbReference>
<keyword evidence="4 9" id="KW-0812">Transmembrane</keyword>
<dbReference type="PANTHER" id="PTHR43394:SF1">
    <property type="entry name" value="ATP-BINDING CASSETTE SUB-FAMILY B MEMBER 10, MITOCHONDRIAL"/>
    <property type="match status" value="1"/>
</dbReference>
<feature type="transmembrane region" description="Helical" evidence="9">
    <location>
        <begin position="69"/>
        <end position="94"/>
    </location>
</feature>
<dbReference type="Gene3D" id="3.40.50.300">
    <property type="entry name" value="P-loop containing nucleotide triphosphate hydrolases"/>
    <property type="match status" value="1"/>
</dbReference>
<feature type="transmembrane region" description="Helical" evidence="9">
    <location>
        <begin position="140"/>
        <end position="161"/>
    </location>
</feature>
<dbReference type="PANTHER" id="PTHR43394">
    <property type="entry name" value="ATP-DEPENDENT PERMEASE MDL1, MITOCHONDRIAL"/>
    <property type="match status" value="1"/>
</dbReference>
<evidence type="ECO:0000256" key="8">
    <source>
        <dbReference type="ARBA" id="ARBA00023136"/>
    </source>
</evidence>
<dbReference type="InterPro" id="IPR039421">
    <property type="entry name" value="Type_1_exporter"/>
</dbReference>
<sequence>MNQGRTIKQLIKREGFKIFLQLCMKYKHFYGMVLLLQLLGTGVSLLLAETGRRLIDTGSSRSPSTIAELIFALAVFILLGLVISYFTSVCNQIINTKIVFQMRQMALRQLLRLSLSYHESKHSSQANHLLFNELEVFKQFIVFDVIKLVSLPFSFIAIGVYMMSVNAVLGIVSLCIGPLQLFSNLVTKKAFKELVARQQANGGEVFHHMGEAMAGIREIKMNQLERPVLQKFGKVSDDGIRLWISIEKMEAFREFVRVLPEKLGYLIGMGVGAFLIANGSIGPGALIAFIALLDRTTEPFASIVGIIGSLQRVSSGAERLLDLMEMSTENDSQGRTLESKPASIQFDGVHFAYEENRPVLRNVTFTVPAGKTLALVGPSGGGKSTIVKLLYRFYHPGKGALRINDHPIEEYSLDSLRRNLSAVAQDVYLFDDTIGNNMAVGVGDIDKQELYLAAKLSQSLSFIEKWPEQFETRVGERGIKLSQGQKQRIAIARAILRKPSILILDEPTSALDVETEAMFQASLSEWAGDATKIIIAHRLSTIRDADYVAFLEDGEICEFGSPRELIAAGGRFADFWRKQEIVEFAI</sequence>
<gene>
    <name evidence="12" type="ORF">H7C19_22120</name>
</gene>
<protein>
    <submittedName>
        <fullName evidence="12">ABC transporter ATP-binding protein</fullName>
    </submittedName>
</protein>
<keyword evidence="3" id="KW-1003">Cell membrane</keyword>
<feature type="transmembrane region" description="Helical" evidence="9">
    <location>
        <begin position="167"/>
        <end position="187"/>
    </location>
</feature>
<dbReference type="InterPro" id="IPR017871">
    <property type="entry name" value="ABC_transporter-like_CS"/>
</dbReference>
<dbReference type="Pfam" id="PF00664">
    <property type="entry name" value="ABC_membrane"/>
    <property type="match status" value="1"/>
</dbReference>
<evidence type="ECO:0000256" key="2">
    <source>
        <dbReference type="ARBA" id="ARBA00022448"/>
    </source>
</evidence>
<keyword evidence="13" id="KW-1185">Reference proteome</keyword>
<evidence type="ECO:0000256" key="5">
    <source>
        <dbReference type="ARBA" id="ARBA00022741"/>
    </source>
</evidence>
<keyword evidence="7 9" id="KW-1133">Transmembrane helix</keyword>
<dbReference type="GO" id="GO:0005886">
    <property type="term" value="C:plasma membrane"/>
    <property type="evidence" value="ECO:0007669"/>
    <property type="project" value="UniProtKB-SubCell"/>
</dbReference>
<evidence type="ECO:0000256" key="7">
    <source>
        <dbReference type="ARBA" id="ARBA00022989"/>
    </source>
</evidence>
<feature type="domain" description="ABC transporter" evidence="10">
    <location>
        <begin position="344"/>
        <end position="578"/>
    </location>
</feature>
<evidence type="ECO:0000256" key="6">
    <source>
        <dbReference type="ARBA" id="ARBA00022840"/>
    </source>
</evidence>
<dbReference type="InterPro" id="IPR036640">
    <property type="entry name" value="ABC1_TM_sf"/>
</dbReference>